<keyword evidence="5" id="KW-0812">Transmembrane</keyword>
<evidence type="ECO:0000313" key="9">
    <source>
        <dbReference type="EMBL" id="GAQ79621.1"/>
    </source>
</evidence>
<proteinExistence type="inferred from homology"/>
<name>A0A1Y1HRK5_KLENI</name>
<organism evidence="9 10">
    <name type="scientific">Klebsormidium nitens</name>
    <name type="common">Green alga</name>
    <name type="synonym">Ulothrix nitens</name>
    <dbReference type="NCBI Taxonomy" id="105231"/>
    <lineage>
        <taxon>Eukaryota</taxon>
        <taxon>Viridiplantae</taxon>
        <taxon>Streptophyta</taxon>
        <taxon>Klebsormidiophyceae</taxon>
        <taxon>Klebsormidiales</taxon>
        <taxon>Klebsormidiaceae</taxon>
        <taxon>Klebsormidium</taxon>
    </lineage>
</organism>
<evidence type="ECO:0000313" key="10">
    <source>
        <dbReference type="Proteomes" id="UP000054558"/>
    </source>
</evidence>
<keyword evidence="7" id="KW-0496">Mitochondrion</keyword>
<evidence type="ECO:0000256" key="7">
    <source>
        <dbReference type="ARBA" id="ARBA00023128"/>
    </source>
</evidence>
<comment type="function">
    <text evidence="1">This protein is one of the nuclear-coded polypeptide chains of cytochrome c oxidase, the terminal oxidase in mitochondrial electron transport.</text>
</comment>
<evidence type="ECO:0000256" key="6">
    <source>
        <dbReference type="ARBA" id="ARBA00022989"/>
    </source>
</evidence>
<evidence type="ECO:0000256" key="5">
    <source>
        <dbReference type="ARBA" id="ARBA00022692"/>
    </source>
</evidence>
<comment type="similarity">
    <text evidence="4">Belongs to the cytochrome c oxidase subunit 5C family.</text>
</comment>
<comment type="subcellular location">
    <subcellularLocation>
        <location evidence="3">Membrane</location>
    </subcellularLocation>
    <subcellularLocation>
        <location evidence="2">Mitochondrion</location>
    </subcellularLocation>
</comment>
<dbReference type="InterPro" id="IPR008432">
    <property type="entry name" value="COX5C"/>
</dbReference>
<evidence type="ECO:0000256" key="3">
    <source>
        <dbReference type="ARBA" id="ARBA00004370"/>
    </source>
</evidence>
<evidence type="ECO:0000256" key="1">
    <source>
        <dbReference type="ARBA" id="ARBA00002480"/>
    </source>
</evidence>
<dbReference type="Proteomes" id="UP000054558">
    <property type="component" value="Unassembled WGS sequence"/>
</dbReference>
<evidence type="ECO:0000256" key="4">
    <source>
        <dbReference type="ARBA" id="ARBA00009591"/>
    </source>
</evidence>
<dbReference type="OrthoDB" id="506921at2759"/>
<evidence type="ECO:0000256" key="8">
    <source>
        <dbReference type="ARBA" id="ARBA00023136"/>
    </source>
</evidence>
<sequence length="70" mass="7721">MGAAQKLMGTAAQQAKRAEISLIKEIGYGLLIGIACGAVWKVNHWNERRKVEEFYANLEAGKITTVKEES</sequence>
<keyword evidence="10" id="KW-1185">Reference proteome</keyword>
<dbReference type="PANTHER" id="PTHR34372">
    <property type="entry name" value="CYTOCHROME C OXIDASE SUBUNIT 5C-2-RELATED"/>
    <property type="match status" value="1"/>
</dbReference>
<dbReference type="GO" id="GO:0005739">
    <property type="term" value="C:mitochondrion"/>
    <property type="evidence" value="ECO:0007669"/>
    <property type="project" value="UniProtKB-SubCell"/>
</dbReference>
<gene>
    <name evidence="9" type="ORF">KFL_000340240</name>
</gene>
<keyword evidence="8" id="KW-0472">Membrane</keyword>
<protein>
    <recommendedName>
        <fullName evidence="11">Cytochrome c oxidase subunit 5C</fullName>
    </recommendedName>
</protein>
<dbReference type="AlphaFoldDB" id="A0A1Y1HRK5"/>
<evidence type="ECO:0008006" key="11">
    <source>
        <dbReference type="Google" id="ProtNLM"/>
    </source>
</evidence>
<evidence type="ECO:0000256" key="2">
    <source>
        <dbReference type="ARBA" id="ARBA00004173"/>
    </source>
</evidence>
<dbReference type="EMBL" id="DF236983">
    <property type="protein sequence ID" value="GAQ79621.1"/>
    <property type="molecule type" value="Genomic_DNA"/>
</dbReference>
<accession>A0A1Y1HRK5</accession>
<dbReference type="OMA" id="GTLWKMH"/>
<dbReference type="PANTHER" id="PTHR34372:SF2">
    <property type="entry name" value="CYTOCHROME C OXIDASE SUBUNIT 5C-2-RELATED"/>
    <property type="match status" value="1"/>
</dbReference>
<reference evidence="9 10" key="1">
    <citation type="journal article" date="2014" name="Nat. Commun.">
        <title>Klebsormidium flaccidum genome reveals primary factors for plant terrestrial adaptation.</title>
        <authorList>
            <person name="Hori K."/>
            <person name="Maruyama F."/>
            <person name="Fujisawa T."/>
            <person name="Togashi T."/>
            <person name="Yamamoto N."/>
            <person name="Seo M."/>
            <person name="Sato S."/>
            <person name="Yamada T."/>
            <person name="Mori H."/>
            <person name="Tajima N."/>
            <person name="Moriyama T."/>
            <person name="Ikeuchi M."/>
            <person name="Watanabe M."/>
            <person name="Wada H."/>
            <person name="Kobayashi K."/>
            <person name="Saito M."/>
            <person name="Masuda T."/>
            <person name="Sasaki-Sekimoto Y."/>
            <person name="Mashiguchi K."/>
            <person name="Awai K."/>
            <person name="Shimojima M."/>
            <person name="Masuda S."/>
            <person name="Iwai M."/>
            <person name="Nobusawa T."/>
            <person name="Narise T."/>
            <person name="Kondo S."/>
            <person name="Saito H."/>
            <person name="Sato R."/>
            <person name="Murakawa M."/>
            <person name="Ihara Y."/>
            <person name="Oshima-Yamada Y."/>
            <person name="Ohtaka K."/>
            <person name="Satoh M."/>
            <person name="Sonobe K."/>
            <person name="Ishii M."/>
            <person name="Ohtani R."/>
            <person name="Kanamori-Sato M."/>
            <person name="Honoki R."/>
            <person name="Miyazaki D."/>
            <person name="Mochizuki H."/>
            <person name="Umetsu J."/>
            <person name="Higashi K."/>
            <person name="Shibata D."/>
            <person name="Kamiya Y."/>
            <person name="Sato N."/>
            <person name="Nakamura Y."/>
            <person name="Tabata S."/>
            <person name="Ida S."/>
            <person name="Kurokawa K."/>
            <person name="Ohta H."/>
        </authorList>
    </citation>
    <scope>NUCLEOTIDE SEQUENCE [LARGE SCALE GENOMIC DNA]</scope>
    <source>
        <strain evidence="9 10">NIES-2285</strain>
    </source>
</reference>
<dbReference type="GO" id="GO:0016020">
    <property type="term" value="C:membrane"/>
    <property type="evidence" value="ECO:0007669"/>
    <property type="project" value="UniProtKB-SubCell"/>
</dbReference>
<keyword evidence="6" id="KW-1133">Transmembrane helix</keyword>